<evidence type="ECO:0000256" key="3">
    <source>
        <dbReference type="ARBA" id="ARBA00022692"/>
    </source>
</evidence>
<feature type="transmembrane region" description="Helical" evidence="6">
    <location>
        <begin position="179"/>
        <end position="202"/>
    </location>
</feature>
<evidence type="ECO:0000256" key="4">
    <source>
        <dbReference type="ARBA" id="ARBA00022989"/>
    </source>
</evidence>
<sequence>METSYSESQPKRLSRLIKTFQLNSKQLQFGSYAAELSFYIIWAVVPILLAFANVAAILPINQEEIVGVLGMAFPDEVGKVLIPIITSYLENTSAGALSLGLLISLWPASNVFNTVQRVLNTIYKAKPRSNIMLQRLFGYIFTLMIAIVAGALSIIIIFGEHVLEFIEEWWHLELSLILGFLQQSWIIAVLGLFILLVLMYAFMPNVKWPIKYAIPGAVFAMLGFALISQLFSLYLSLTSSQVNSNSAIGVLIVVLIWLYFNCMVIAIGGYVNVFYHDYKTKTYAELLDISLEFKTWQKQSEHFMPSLVTEQHLKGRIYKERARKLKGEDQVHECE</sequence>
<reference evidence="7 8" key="1">
    <citation type="submission" date="2020-07" db="EMBL/GenBank/DDBJ databases">
        <title>Facklamia lactis sp. nov., isolated from raw milk.</title>
        <authorList>
            <person name="Doll E.V."/>
            <person name="Huptas C."/>
            <person name="Staib L."/>
            <person name="Wenning M."/>
            <person name="Scherer S."/>
        </authorList>
    </citation>
    <scope>NUCLEOTIDE SEQUENCE [LARGE SCALE GENOMIC DNA]</scope>
    <source>
        <strain evidence="7 8">DSM 111018</strain>
    </source>
</reference>
<proteinExistence type="predicted"/>
<dbReference type="RefSeq" id="WP_197113990.1">
    <property type="nucleotide sequence ID" value="NZ_JACBXQ010000001.1"/>
</dbReference>
<dbReference type="PANTHER" id="PTHR30213">
    <property type="entry name" value="INNER MEMBRANE PROTEIN YHJD"/>
    <property type="match status" value="1"/>
</dbReference>
<name>A0ABS0LNK6_9LACT</name>
<dbReference type="PANTHER" id="PTHR30213:SF0">
    <property type="entry name" value="UPF0761 MEMBRANE PROTEIN YIHY"/>
    <property type="match status" value="1"/>
</dbReference>
<evidence type="ECO:0000256" key="2">
    <source>
        <dbReference type="ARBA" id="ARBA00022475"/>
    </source>
</evidence>
<evidence type="ECO:0000313" key="8">
    <source>
        <dbReference type="Proteomes" id="UP000721415"/>
    </source>
</evidence>
<dbReference type="PIRSF" id="PIRSF035875">
    <property type="entry name" value="RNase_BN"/>
    <property type="match status" value="1"/>
</dbReference>
<keyword evidence="3 6" id="KW-0812">Transmembrane</keyword>
<keyword evidence="2" id="KW-1003">Cell membrane</keyword>
<dbReference type="NCBIfam" id="TIGR00765">
    <property type="entry name" value="yihY_not_rbn"/>
    <property type="match status" value="1"/>
</dbReference>
<evidence type="ECO:0000256" key="6">
    <source>
        <dbReference type="SAM" id="Phobius"/>
    </source>
</evidence>
<gene>
    <name evidence="7" type="ORF">HZY91_01400</name>
</gene>
<dbReference type="Proteomes" id="UP000721415">
    <property type="component" value="Unassembled WGS sequence"/>
</dbReference>
<feature type="transmembrane region" description="Helical" evidence="6">
    <location>
        <begin position="136"/>
        <end position="159"/>
    </location>
</feature>
<feature type="transmembrane region" description="Helical" evidence="6">
    <location>
        <begin position="247"/>
        <end position="271"/>
    </location>
</feature>
<dbReference type="InterPro" id="IPR017039">
    <property type="entry name" value="Virul_fac_BrkB"/>
</dbReference>
<keyword evidence="8" id="KW-1185">Reference proteome</keyword>
<keyword evidence="4 6" id="KW-1133">Transmembrane helix</keyword>
<comment type="subcellular location">
    <subcellularLocation>
        <location evidence="1">Cell membrane</location>
        <topology evidence="1">Multi-pass membrane protein</topology>
    </subcellularLocation>
</comment>
<keyword evidence="5 6" id="KW-0472">Membrane</keyword>
<organism evidence="7 8">
    <name type="scientific">Facklamia lactis</name>
    <dbReference type="NCBI Taxonomy" id="2749967"/>
    <lineage>
        <taxon>Bacteria</taxon>
        <taxon>Bacillati</taxon>
        <taxon>Bacillota</taxon>
        <taxon>Bacilli</taxon>
        <taxon>Lactobacillales</taxon>
        <taxon>Aerococcaceae</taxon>
        <taxon>Facklamia</taxon>
    </lineage>
</organism>
<feature type="transmembrane region" description="Helical" evidence="6">
    <location>
        <begin position="36"/>
        <end position="58"/>
    </location>
</feature>
<feature type="transmembrane region" description="Helical" evidence="6">
    <location>
        <begin position="214"/>
        <end position="235"/>
    </location>
</feature>
<protein>
    <submittedName>
        <fullName evidence="7">YihY/virulence factor BrkB family protein</fullName>
    </submittedName>
</protein>
<accession>A0ABS0LNK6</accession>
<dbReference type="Pfam" id="PF03631">
    <property type="entry name" value="Virul_fac_BrkB"/>
    <property type="match status" value="1"/>
</dbReference>
<evidence type="ECO:0000256" key="1">
    <source>
        <dbReference type="ARBA" id="ARBA00004651"/>
    </source>
</evidence>
<comment type="caution">
    <text evidence="7">The sequence shown here is derived from an EMBL/GenBank/DDBJ whole genome shotgun (WGS) entry which is preliminary data.</text>
</comment>
<feature type="transmembrane region" description="Helical" evidence="6">
    <location>
        <begin position="95"/>
        <end position="115"/>
    </location>
</feature>
<evidence type="ECO:0000313" key="7">
    <source>
        <dbReference type="EMBL" id="MBG9985547.1"/>
    </source>
</evidence>
<dbReference type="EMBL" id="JACBXQ010000001">
    <property type="protein sequence ID" value="MBG9985547.1"/>
    <property type="molecule type" value="Genomic_DNA"/>
</dbReference>
<evidence type="ECO:0000256" key="5">
    <source>
        <dbReference type="ARBA" id="ARBA00023136"/>
    </source>
</evidence>